<evidence type="ECO:0000313" key="12">
    <source>
        <dbReference type="Proteomes" id="UP000032737"/>
    </source>
</evidence>
<comment type="function">
    <text evidence="9">Involved in the gluconeogenesis. Catalyzes stereospecifically the conversion of dihydroxyacetone phosphate (DHAP) to D-glyceraldehyde-3-phosphate (G3P).</text>
</comment>
<evidence type="ECO:0000256" key="9">
    <source>
        <dbReference type="HAMAP-Rule" id="MF_00147"/>
    </source>
</evidence>
<evidence type="ECO:0000256" key="2">
    <source>
        <dbReference type="ARBA" id="ARBA00007422"/>
    </source>
</evidence>
<reference evidence="11 12" key="1">
    <citation type="journal article" date="2013" name="J. Mol. Microbiol. Biotechnol.">
        <title>Analysis of the Complete Genomes of Acholeplasma brassicae , A. palmae and A. laidlawii and Their Comparison to the Obligate Parasites from ' Candidatus Phytoplasma'.</title>
        <authorList>
            <person name="Kube M."/>
            <person name="Siewert C."/>
            <person name="Migdoll A.M."/>
            <person name="Duduk B."/>
            <person name="Holz S."/>
            <person name="Rabus R."/>
            <person name="Seemuller E."/>
            <person name="Mitrovic J."/>
            <person name="Muller I."/>
            <person name="Buttner C."/>
            <person name="Reinhardt R."/>
        </authorList>
    </citation>
    <scope>NUCLEOTIDE SEQUENCE [LARGE SCALE GENOMIC DNA]</scope>
    <source>
        <strain evidence="12">0502</strain>
    </source>
</reference>
<comment type="similarity">
    <text evidence="2 9 10">Belongs to the triosephosphate isomerase family.</text>
</comment>
<name>U4KTB5_9MOLU</name>
<feature type="binding site" evidence="9">
    <location>
        <begin position="236"/>
        <end position="237"/>
    </location>
    <ligand>
        <name>substrate</name>
    </ligand>
</feature>
<evidence type="ECO:0000256" key="7">
    <source>
        <dbReference type="ARBA" id="ARBA00023152"/>
    </source>
</evidence>
<dbReference type="InterPro" id="IPR022896">
    <property type="entry name" value="TrioseP_Isoase_bac/euk"/>
</dbReference>
<dbReference type="InterPro" id="IPR035990">
    <property type="entry name" value="TIM_sf"/>
</dbReference>
<dbReference type="KEGG" id="abra:BN85313780"/>
<keyword evidence="5 9" id="KW-0312">Gluconeogenesis</keyword>
<comment type="pathway">
    <text evidence="9 10">Carbohydrate biosynthesis; gluconeogenesis.</text>
</comment>
<dbReference type="GO" id="GO:0006096">
    <property type="term" value="P:glycolytic process"/>
    <property type="evidence" value="ECO:0007669"/>
    <property type="project" value="UniProtKB-UniRule"/>
</dbReference>
<keyword evidence="12" id="KW-1185">Reference proteome</keyword>
<protein>
    <recommendedName>
        <fullName evidence="4 9">Triosephosphate isomerase</fullName>
        <shortName evidence="9">TIM</shortName>
        <shortName evidence="9">TPI</shortName>
        <ecNumber evidence="3 9">5.3.1.1</ecNumber>
    </recommendedName>
    <alternativeName>
        <fullName evidence="9">Triose-phosphate isomerase</fullName>
    </alternativeName>
</protein>
<dbReference type="Proteomes" id="UP000032737">
    <property type="component" value="Chromosome"/>
</dbReference>
<evidence type="ECO:0000256" key="6">
    <source>
        <dbReference type="ARBA" id="ARBA00022490"/>
    </source>
</evidence>
<dbReference type="UniPathway" id="UPA00109">
    <property type="reaction ID" value="UER00189"/>
</dbReference>
<dbReference type="NCBIfam" id="TIGR00419">
    <property type="entry name" value="tim"/>
    <property type="match status" value="1"/>
</dbReference>
<dbReference type="InterPro" id="IPR020861">
    <property type="entry name" value="Triosephosphate_isomerase_AS"/>
</dbReference>
<evidence type="ECO:0000313" key="11">
    <source>
        <dbReference type="EMBL" id="CCV66399.1"/>
    </source>
</evidence>
<evidence type="ECO:0000256" key="4">
    <source>
        <dbReference type="ARBA" id="ARBA00019397"/>
    </source>
</evidence>
<keyword evidence="7 9" id="KW-0324">Glycolysis</keyword>
<dbReference type="OrthoDB" id="9809429at2"/>
<dbReference type="HOGENOM" id="CLU_024251_2_3_14"/>
<evidence type="ECO:0000256" key="1">
    <source>
        <dbReference type="ARBA" id="ARBA00004680"/>
    </source>
</evidence>
<evidence type="ECO:0000256" key="5">
    <source>
        <dbReference type="ARBA" id="ARBA00022432"/>
    </source>
</evidence>
<dbReference type="InterPro" id="IPR013785">
    <property type="entry name" value="Aldolase_TIM"/>
</dbReference>
<evidence type="ECO:0000256" key="10">
    <source>
        <dbReference type="RuleBase" id="RU363013"/>
    </source>
</evidence>
<feature type="binding site" evidence="9">
    <location>
        <position position="175"/>
    </location>
    <ligand>
        <name>substrate</name>
    </ligand>
</feature>
<dbReference type="EC" id="5.3.1.1" evidence="3 9"/>
<dbReference type="SUPFAM" id="SSF51351">
    <property type="entry name" value="Triosephosphate isomerase (TIM)"/>
    <property type="match status" value="1"/>
</dbReference>
<dbReference type="STRING" id="61635.BN85313780"/>
<dbReference type="InterPro" id="IPR000652">
    <property type="entry name" value="Triosephosphate_isomerase"/>
</dbReference>
<gene>
    <name evidence="9 11" type="primary">tpiA</name>
    <name evidence="11" type="ORF">BN85313780</name>
</gene>
<comment type="subunit">
    <text evidence="9 10">Homodimer.</text>
</comment>
<dbReference type="GO" id="GO:0004807">
    <property type="term" value="F:triose-phosphate isomerase activity"/>
    <property type="evidence" value="ECO:0007669"/>
    <property type="project" value="UniProtKB-UniRule"/>
</dbReference>
<dbReference type="EMBL" id="FO681348">
    <property type="protein sequence ID" value="CCV66399.1"/>
    <property type="molecule type" value="Genomic_DNA"/>
</dbReference>
<sequence>MNKLRRPVIAGNWKMFKTRDEALQFIYAINQEVPEASAVESIICANDVLLRCLVKRQGENLKIGAQNMHFEENGAFTGETSPLVLETTGVTYVIIGHSERRAMFNETDETVNLKLKSAIKHDLTPIVCVGESLEVRENGTTDDVVKQQVVKAYDGVGADEALKSIIAYEPIWAIGTGKTATPEQAEETIKAIRNVLVSLYGNDVASKVRILYGGSVNPKNVDVLLQQENIDGALVGGASLDPMSFLTLVKAAVK</sequence>
<keyword evidence="6 9" id="KW-0963">Cytoplasm</keyword>
<dbReference type="RefSeq" id="WP_030005259.1">
    <property type="nucleotide sequence ID" value="NC_022549.1"/>
</dbReference>
<dbReference type="PANTHER" id="PTHR21139:SF42">
    <property type="entry name" value="TRIOSEPHOSPHATE ISOMERASE"/>
    <property type="match status" value="1"/>
</dbReference>
<dbReference type="Gene3D" id="3.20.20.70">
    <property type="entry name" value="Aldolase class I"/>
    <property type="match status" value="1"/>
</dbReference>
<comment type="pathway">
    <text evidence="1 9 10">Carbohydrate degradation; glycolysis; D-glyceraldehyde 3-phosphate from glycerone phosphate: step 1/1.</text>
</comment>
<comment type="subcellular location">
    <subcellularLocation>
        <location evidence="9 10">Cytoplasm</location>
    </subcellularLocation>
</comment>
<dbReference type="GO" id="GO:0006094">
    <property type="term" value="P:gluconeogenesis"/>
    <property type="evidence" value="ECO:0007669"/>
    <property type="project" value="UniProtKB-UniRule"/>
</dbReference>
<dbReference type="CDD" id="cd00311">
    <property type="entry name" value="TIM"/>
    <property type="match status" value="1"/>
</dbReference>
<dbReference type="GO" id="GO:0019563">
    <property type="term" value="P:glycerol catabolic process"/>
    <property type="evidence" value="ECO:0007669"/>
    <property type="project" value="TreeGrafter"/>
</dbReference>
<proteinExistence type="inferred from homology"/>
<dbReference type="GO" id="GO:0005829">
    <property type="term" value="C:cytosol"/>
    <property type="evidence" value="ECO:0007669"/>
    <property type="project" value="TreeGrafter"/>
</dbReference>
<comment type="catalytic activity">
    <reaction evidence="9 10">
        <text>D-glyceraldehyde 3-phosphate = dihydroxyacetone phosphate</text>
        <dbReference type="Rhea" id="RHEA:18585"/>
        <dbReference type="ChEBI" id="CHEBI:57642"/>
        <dbReference type="ChEBI" id="CHEBI:59776"/>
        <dbReference type="EC" id="5.3.1.1"/>
    </reaction>
</comment>
<dbReference type="Pfam" id="PF00121">
    <property type="entry name" value="TIM"/>
    <property type="match status" value="1"/>
</dbReference>
<evidence type="ECO:0000256" key="3">
    <source>
        <dbReference type="ARBA" id="ARBA00011940"/>
    </source>
</evidence>
<dbReference type="PROSITE" id="PS51440">
    <property type="entry name" value="TIM_2"/>
    <property type="match status" value="1"/>
</dbReference>
<feature type="active site" description="Electrophile" evidence="9">
    <location>
        <position position="97"/>
    </location>
</feature>
<dbReference type="GO" id="GO:0046166">
    <property type="term" value="P:glyceraldehyde-3-phosphate biosynthetic process"/>
    <property type="evidence" value="ECO:0007669"/>
    <property type="project" value="TreeGrafter"/>
</dbReference>
<feature type="binding site" evidence="9">
    <location>
        <begin position="12"/>
        <end position="14"/>
    </location>
    <ligand>
        <name>substrate</name>
    </ligand>
</feature>
<dbReference type="UniPathway" id="UPA00138"/>
<dbReference type="FunFam" id="3.20.20.70:FF:000016">
    <property type="entry name" value="Triosephosphate isomerase"/>
    <property type="match status" value="1"/>
</dbReference>
<evidence type="ECO:0000256" key="8">
    <source>
        <dbReference type="ARBA" id="ARBA00023235"/>
    </source>
</evidence>
<organism evidence="11 12">
    <name type="scientific">Acholeplasma brassicae</name>
    <dbReference type="NCBI Taxonomy" id="61635"/>
    <lineage>
        <taxon>Bacteria</taxon>
        <taxon>Bacillati</taxon>
        <taxon>Mycoplasmatota</taxon>
        <taxon>Mollicutes</taxon>
        <taxon>Acholeplasmatales</taxon>
        <taxon>Acholeplasmataceae</taxon>
        <taxon>Acholeplasma</taxon>
    </lineage>
</organism>
<dbReference type="PROSITE" id="PS00171">
    <property type="entry name" value="TIM_1"/>
    <property type="match status" value="1"/>
</dbReference>
<keyword evidence="8 9" id="KW-0413">Isomerase</keyword>
<dbReference type="AlphaFoldDB" id="U4KTB5"/>
<feature type="active site" description="Proton acceptor" evidence="9">
    <location>
        <position position="169"/>
    </location>
</feature>
<accession>U4KTB5</accession>
<dbReference type="HAMAP" id="MF_00147_B">
    <property type="entry name" value="TIM_B"/>
    <property type="match status" value="1"/>
</dbReference>
<feature type="binding site" evidence="9">
    <location>
        <position position="215"/>
    </location>
    <ligand>
        <name>substrate</name>
    </ligand>
</feature>
<dbReference type="PANTHER" id="PTHR21139">
    <property type="entry name" value="TRIOSEPHOSPHATE ISOMERASE"/>
    <property type="match status" value="1"/>
</dbReference>